<proteinExistence type="predicted"/>
<keyword evidence="3" id="KW-1185">Reference proteome</keyword>
<keyword evidence="1" id="KW-1133">Transmembrane helix</keyword>
<organism evidence="2 3">
    <name type="scientific">Hebeloma cylindrosporum</name>
    <dbReference type="NCBI Taxonomy" id="76867"/>
    <lineage>
        <taxon>Eukaryota</taxon>
        <taxon>Fungi</taxon>
        <taxon>Dikarya</taxon>
        <taxon>Basidiomycota</taxon>
        <taxon>Agaricomycotina</taxon>
        <taxon>Agaricomycetes</taxon>
        <taxon>Agaricomycetidae</taxon>
        <taxon>Agaricales</taxon>
        <taxon>Agaricineae</taxon>
        <taxon>Hymenogastraceae</taxon>
        <taxon>Hebeloma</taxon>
    </lineage>
</organism>
<dbReference type="EMBL" id="KN831771">
    <property type="protein sequence ID" value="KIM45776.1"/>
    <property type="molecule type" value="Genomic_DNA"/>
</dbReference>
<reference evidence="2 3" key="1">
    <citation type="submission" date="2014-04" db="EMBL/GenBank/DDBJ databases">
        <authorList>
            <consortium name="DOE Joint Genome Institute"/>
            <person name="Kuo A."/>
            <person name="Gay G."/>
            <person name="Dore J."/>
            <person name="Kohler A."/>
            <person name="Nagy L.G."/>
            <person name="Floudas D."/>
            <person name="Copeland A."/>
            <person name="Barry K.W."/>
            <person name="Cichocki N."/>
            <person name="Veneault-Fourrey C."/>
            <person name="LaButti K."/>
            <person name="Lindquist E.A."/>
            <person name="Lipzen A."/>
            <person name="Lundell T."/>
            <person name="Morin E."/>
            <person name="Murat C."/>
            <person name="Sun H."/>
            <person name="Tunlid A."/>
            <person name="Henrissat B."/>
            <person name="Grigoriev I.V."/>
            <person name="Hibbett D.S."/>
            <person name="Martin F."/>
            <person name="Nordberg H.P."/>
            <person name="Cantor M.N."/>
            <person name="Hua S.X."/>
        </authorList>
    </citation>
    <scope>NUCLEOTIDE SEQUENCE [LARGE SCALE GENOMIC DNA]</scope>
    <source>
        <strain evidence="3">h7</strain>
    </source>
</reference>
<name>A0A0C3CPK9_HEBCY</name>
<dbReference type="HOGENOM" id="CLU_1496393_0_0_1"/>
<reference evidence="3" key="2">
    <citation type="submission" date="2015-01" db="EMBL/GenBank/DDBJ databases">
        <title>Evolutionary Origins and Diversification of the Mycorrhizal Mutualists.</title>
        <authorList>
            <consortium name="DOE Joint Genome Institute"/>
            <consortium name="Mycorrhizal Genomics Consortium"/>
            <person name="Kohler A."/>
            <person name="Kuo A."/>
            <person name="Nagy L.G."/>
            <person name="Floudas D."/>
            <person name="Copeland A."/>
            <person name="Barry K.W."/>
            <person name="Cichocki N."/>
            <person name="Veneault-Fourrey C."/>
            <person name="LaButti K."/>
            <person name="Lindquist E.A."/>
            <person name="Lipzen A."/>
            <person name="Lundell T."/>
            <person name="Morin E."/>
            <person name="Murat C."/>
            <person name="Riley R."/>
            <person name="Ohm R."/>
            <person name="Sun H."/>
            <person name="Tunlid A."/>
            <person name="Henrissat B."/>
            <person name="Grigoriev I.V."/>
            <person name="Hibbett D.S."/>
            <person name="Martin F."/>
        </authorList>
    </citation>
    <scope>NUCLEOTIDE SEQUENCE [LARGE SCALE GENOMIC DNA]</scope>
    <source>
        <strain evidence="3">h7</strain>
    </source>
</reference>
<sequence length="180" mass="20529">MWLFIQTVIVVASSSFFFWPTQLVPVILSFRLYPTYVTYLSGISGSKQTYVLFSFVSLSSSSLHACLYYAYHRVRISSTSRSPLFIWGKLFPTGIKYPRPLLAISPPRILRRRLWQDDGLRAVEMNQSSHACPNVGMTYVDHDMMMIIIITIEPSAWANMIMSEKYGIHVCYATSTPPSP</sequence>
<keyword evidence="1" id="KW-0472">Membrane</keyword>
<evidence type="ECO:0000313" key="2">
    <source>
        <dbReference type="EMBL" id="KIM45776.1"/>
    </source>
</evidence>
<gene>
    <name evidence="2" type="ORF">M413DRAFT_293144</name>
</gene>
<dbReference type="AlphaFoldDB" id="A0A0C3CPK9"/>
<evidence type="ECO:0000256" key="1">
    <source>
        <dbReference type="SAM" id="Phobius"/>
    </source>
</evidence>
<evidence type="ECO:0000313" key="3">
    <source>
        <dbReference type="Proteomes" id="UP000053424"/>
    </source>
</evidence>
<accession>A0A0C3CPK9</accession>
<dbReference type="Proteomes" id="UP000053424">
    <property type="component" value="Unassembled WGS sequence"/>
</dbReference>
<feature type="transmembrane region" description="Helical" evidence="1">
    <location>
        <begin position="7"/>
        <end position="30"/>
    </location>
</feature>
<keyword evidence="1" id="KW-0812">Transmembrane</keyword>
<feature type="transmembrane region" description="Helical" evidence="1">
    <location>
        <begin position="50"/>
        <end position="71"/>
    </location>
</feature>
<protein>
    <submittedName>
        <fullName evidence="2">Uncharacterized protein</fullName>
    </submittedName>
</protein>